<dbReference type="InterPro" id="IPR049039">
    <property type="entry name" value="RMD1-3_a_helical_rpt"/>
</dbReference>
<evidence type="ECO:0000256" key="1">
    <source>
        <dbReference type="SAM" id="MobiDB-lite"/>
    </source>
</evidence>
<dbReference type="SUPFAM" id="SSF48452">
    <property type="entry name" value="TPR-like"/>
    <property type="match status" value="1"/>
</dbReference>
<feature type="region of interest" description="Disordered" evidence="1">
    <location>
        <begin position="19"/>
        <end position="46"/>
    </location>
</feature>
<dbReference type="WBParaSite" id="HPBE_0000627301-mRNA-1">
    <property type="protein sequence ID" value="HPBE_0000627301-mRNA-1"/>
    <property type="gene ID" value="HPBE_0000627301"/>
</dbReference>
<dbReference type="EMBL" id="UZAH01025630">
    <property type="protein sequence ID" value="VDO67616.1"/>
    <property type="molecule type" value="Genomic_DNA"/>
</dbReference>
<proteinExistence type="predicted"/>
<evidence type="ECO:0000313" key="2">
    <source>
        <dbReference type="EMBL" id="VDO67616.1"/>
    </source>
</evidence>
<reference evidence="2 3" key="1">
    <citation type="submission" date="2018-11" db="EMBL/GenBank/DDBJ databases">
        <authorList>
            <consortium name="Pathogen Informatics"/>
        </authorList>
    </citation>
    <scope>NUCLEOTIDE SEQUENCE [LARGE SCALE GENOMIC DNA]</scope>
</reference>
<dbReference type="AlphaFoldDB" id="A0A3P7X3N7"/>
<keyword evidence="3" id="KW-1185">Reference proteome</keyword>
<dbReference type="Gene3D" id="1.25.40.10">
    <property type="entry name" value="Tetratricopeptide repeat domain"/>
    <property type="match status" value="1"/>
</dbReference>
<organism evidence="2">
    <name type="scientific">Heligmosomoides polygyrus</name>
    <name type="common">Parasitic roundworm</name>
    <dbReference type="NCBI Taxonomy" id="6339"/>
    <lineage>
        <taxon>Eukaryota</taxon>
        <taxon>Metazoa</taxon>
        <taxon>Ecdysozoa</taxon>
        <taxon>Nematoda</taxon>
        <taxon>Chromadorea</taxon>
        <taxon>Rhabditida</taxon>
        <taxon>Rhabditina</taxon>
        <taxon>Rhabditomorpha</taxon>
        <taxon>Strongyloidea</taxon>
        <taxon>Heligmosomidae</taxon>
        <taxon>Heligmosomoides</taxon>
    </lineage>
</organism>
<dbReference type="InterPro" id="IPR011990">
    <property type="entry name" value="TPR-like_helical_dom_sf"/>
</dbReference>
<evidence type="ECO:0000313" key="3">
    <source>
        <dbReference type="Proteomes" id="UP000050761"/>
    </source>
</evidence>
<protein>
    <submittedName>
        <fullName evidence="4">TPR_REGION domain-containing protein</fullName>
    </submittedName>
</protein>
<reference evidence="4" key="2">
    <citation type="submission" date="2019-09" db="UniProtKB">
        <authorList>
            <consortium name="WormBaseParasite"/>
        </authorList>
    </citation>
    <scope>IDENTIFICATION</scope>
</reference>
<dbReference type="OrthoDB" id="5838873at2759"/>
<evidence type="ECO:0000313" key="4">
    <source>
        <dbReference type="WBParaSite" id="HPBE_0000627301-mRNA-1"/>
    </source>
</evidence>
<sequence length="327" mass="36551">MSIRRKELGLKHYKFQFQSPAPNGQDQVRTASSMMPTHGAGPRSHVRTNTVHRLEAVHREEGKPWYFPGPSCTSAMRSGGFVKSQALQIEHGSVVQGQFRGPHHVCVMATALPDLIPADHSVWSISEARSSSAPADRLGWLYRASMACYNKGCTEDVDKDRLQWLRKAHDYALEAHEMEPTDTDVLSVLCSATGKLAEDSTMIEKQYLDKAIAPCADSYEFLHMRGRFEYQVSTLSTVERTLARAIGTLPATSLEHALRDLLAADSISPDEIENIYFIGKTYDAMGDYKNAELYLQKVVNMARDPECVVECEYVEDARQILSGLNYS</sequence>
<feature type="compositionally biased region" description="Polar residues" evidence="1">
    <location>
        <begin position="19"/>
        <end position="35"/>
    </location>
</feature>
<dbReference type="Pfam" id="PF21033">
    <property type="entry name" value="RMD1-3"/>
    <property type="match status" value="1"/>
</dbReference>
<gene>
    <name evidence="2" type="ORF">HPBE_LOCUS6274</name>
</gene>
<dbReference type="Proteomes" id="UP000050761">
    <property type="component" value="Unassembled WGS sequence"/>
</dbReference>
<name>A0A3P7X3N7_HELPZ</name>
<accession>A0A3P7X3N7</accession>